<reference evidence="7" key="1">
    <citation type="submission" date="2023-12" db="EMBL/GenBank/DDBJ databases">
        <title>Genome assembly of Anisodus tanguticus.</title>
        <authorList>
            <person name="Wang Y.-J."/>
        </authorList>
    </citation>
    <scope>NUCLEOTIDE SEQUENCE</scope>
    <source>
        <strain evidence="7">KB-2021</strain>
        <tissue evidence="7">Leaf</tissue>
    </source>
</reference>
<keyword evidence="8" id="KW-1185">Reference proteome</keyword>
<evidence type="ECO:0000256" key="2">
    <source>
        <dbReference type="ARBA" id="ARBA00005581"/>
    </source>
</evidence>
<keyword evidence="4 6" id="KW-0964">Secreted</keyword>
<evidence type="ECO:0000256" key="6">
    <source>
        <dbReference type="RuleBase" id="RU367044"/>
    </source>
</evidence>
<dbReference type="PANTHER" id="PTHR31232">
    <property type="match status" value="1"/>
</dbReference>
<dbReference type="SUPFAM" id="SSF49503">
    <property type="entry name" value="Cupredoxins"/>
    <property type="match status" value="1"/>
</dbReference>
<protein>
    <recommendedName>
        <fullName evidence="6">S-protein homolog</fullName>
    </recommendedName>
</protein>
<keyword evidence="5 6" id="KW-0732">Signal</keyword>
<keyword evidence="3 6" id="KW-0713">Self-incompatibility</keyword>
<evidence type="ECO:0000256" key="1">
    <source>
        <dbReference type="ARBA" id="ARBA00004613"/>
    </source>
</evidence>
<proteinExistence type="inferred from homology"/>
<dbReference type="InterPro" id="IPR008972">
    <property type="entry name" value="Cupredoxin"/>
</dbReference>
<dbReference type="GO" id="GO:0005576">
    <property type="term" value="C:extracellular region"/>
    <property type="evidence" value="ECO:0007669"/>
    <property type="project" value="UniProtKB-SubCell"/>
</dbReference>
<comment type="subcellular location">
    <subcellularLocation>
        <location evidence="1 6">Secreted</location>
    </subcellularLocation>
</comment>
<dbReference type="PANTHER" id="PTHR31232:SF18">
    <property type="entry name" value="S-PROTEIN HOMOLOG"/>
    <property type="match status" value="1"/>
</dbReference>
<evidence type="ECO:0000256" key="3">
    <source>
        <dbReference type="ARBA" id="ARBA00022471"/>
    </source>
</evidence>
<dbReference type="EMBL" id="JAVYJV010000011">
    <property type="protein sequence ID" value="KAK4358524.1"/>
    <property type="molecule type" value="Genomic_DNA"/>
</dbReference>
<name>A0AAE1VEK1_9SOLA</name>
<gene>
    <name evidence="7" type="ORF">RND71_020753</name>
</gene>
<evidence type="ECO:0000256" key="4">
    <source>
        <dbReference type="ARBA" id="ARBA00022525"/>
    </source>
</evidence>
<accession>A0AAE1VEK1</accession>
<dbReference type="Proteomes" id="UP001291623">
    <property type="component" value="Unassembled WGS sequence"/>
</dbReference>
<dbReference type="GO" id="GO:0060320">
    <property type="term" value="P:rejection of self pollen"/>
    <property type="evidence" value="ECO:0007669"/>
    <property type="project" value="UniProtKB-KW"/>
</dbReference>
<evidence type="ECO:0000313" key="7">
    <source>
        <dbReference type="EMBL" id="KAK4358524.1"/>
    </source>
</evidence>
<organism evidence="7 8">
    <name type="scientific">Anisodus tanguticus</name>
    <dbReference type="NCBI Taxonomy" id="243964"/>
    <lineage>
        <taxon>Eukaryota</taxon>
        <taxon>Viridiplantae</taxon>
        <taxon>Streptophyta</taxon>
        <taxon>Embryophyta</taxon>
        <taxon>Tracheophyta</taxon>
        <taxon>Spermatophyta</taxon>
        <taxon>Magnoliopsida</taxon>
        <taxon>eudicotyledons</taxon>
        <taxon>Gunneridae</taxon>
        <taxon>Pentapetalae</taxon>
        <taxon>asterids</taxon>
        <taxon>lamiids</taxon>
        <taxon>Solanales</taxon>
        <taxon>Solanaceae</taxon>
        <taxon>Solanoideae</taxon>
        <taxon>Hyoscyameae</taxon>
        <taxon>Anisodus</taxon>
    </lineage>
</organism>
<feature type="signal peptide" evidence="6">
    <location>
        <begin position="1"/>
        <end position="25"/>
    </location>
</feature>
<dbReference type="AlphaFoldDB" id="A0AAE1VEK1"/>
<dbReference type="InterPro" id="IPR010264">
    <property type="entry name" value="Self-incomp_S1"/>
</dbReference>
<dbReference type="Pfam" id="PF05938">
    <property type="entry name" value="Self-incomp_S1"/>
    <property type="match status" value="1"/>
</dbReference>
<evidence type="ECO:0000256" key="5">
    <source>
        <dbReference type="ARBA" id="ARBA00022729"/>
    </source>
</evidence>
<comment type="similarity">
    <text evidence="2 6">Belongs to the plant self-incompatibility (S1) protein family.</text>
</comment>
<comment type="caution">
    <text evidence="7">The sequence shown here is derived from an EMBL/GenBank/DDBJ whole genome shotgun (WGS) entry which is preliminary data.</text>
</comment>
<sequence length="136" mass="16180">MKTFKFNFYFLFLLTILVSGSCSLARRIQVHVINMLSSGFPMTLHCQSHDNDLGQSIVDDGEQVNWNFRVNFWGTTLFYCDVKWDSNNSYHFIAYDADRDHRRCRSECWWMISKEGLLYGYNQESEYWELVPFTNA</sequence>
<feature type="chain" id="PRO_5041783637" description="S-protein homolog" evidence="6">
    <location>
        <begin position="26"/>
        <end position="136"/>
    </location>
</feature>
<dbReference type="PROSITE" id="PS51257">
    <property type="entry name" value="PROKAR_LIPOPROTEIN"/>
    <property type="match status" value="1"/>
</dbReference>
<evidence type="ECO:0000313" key="8">
    <source>
        <dbReference type="Proteomes" id="UP001291623"/>
    </source>
</evidence>